<dbReference type="InterPro" id="IPR014710">
    <property type="entry name" value="RmlC-like_jellyroll"/>
</dbReference>
<keyword evidence="1 5" id="KW-0479">Metal-binding</keyword>
<evidence type="ECO:0000256" key="5">
    <source>
        <dbReference type="PIRSR" id="PIRSR036894-1"/>
    </source>
</evidence>
<evidence type="ECO:0000256" key="3">
    <source>
        <dbReference type="ARBA" id="ARBA00029741"/>
    </source>
</evidence>
<dbReference type="PANTHER" id="PTHR42742">
    <property type="entry name" value="TRANSCRIPTIONAL REPRESSOR MPRA"/>
    <property type="match status" value="1"/>
</dbReference>
<dbReference type="AlphaFoldDB" id="Q6KHB6"/>
<dbReference type="GO" id="GO:0004476">
    <property type="term" value="F:mannose-6-phosphate isomerase activity"/>
    <property type="evidence" value="ECO:0007669"/>
    <property type="project" value="InterPro"/>
</dbReference>
<evidence type="ECO:0000259" key="8">
    <source>
        <dbReference type="Pfam" id="PF21621"/>
    </source>
</evidence>
<feature type="binding site" evidence="5">
    <location>
        <position position="177"/>
    </location>
    <ligand>
        <name>Zn(2+)</name>
        <dbReference type="ChEBI" id="CHEBI:29105"/>
    </ligand>
</feature>
<keyword evidence="9" id="KW-0413">Isomerase</keyword>
<feature type="domain" description="Phosphomannose isomerase type I catalytic" evidence="7">
    <location>
        <begin position="11"/>
        <end position="112"/>
    </location>
</feature>
<dbReference type="GO" id="GO:0005975">
    <property type="term" value="P:carbohydrate metabolic process"/>
    <property type="evidence" value="ECO:0007669"/>
    <property type="project" value="InterPro"/>
</dbReference>
<dbReference type="InterPro" id="IPR011051">
    <property type="entry name" value="RmlC_Cupin_sf"/>
</dbReference>
<feature type="domain" description="Mannose-6-phosphate isomerase cupin" evidence="8">
    <location>
        <begin position="242"/>
        <end position="317"/>
    </location>
</feature>
<dbReference type="Gene3D" id="2.60.120.10">
    <property type="entry name" value="Jelly Rolls"/>
    <property type="match status" value="2"/>
</dbReference>
<dbReference type="CDD" id="cd07010">
    <property type="entry name" value="cupin_PMI_type_I_N_bac"/>
    <property type="match status" value="1"/>
</dbReference>
<dbReference type="GO" id="GO:0008270">
    <property type="term" value="F:zinc ion binding"/>
    <property type="evidence" value="ECO:0007669"/>
    <property type="project" value="InterPro"/>
</dbReference>
<dbReference type="EMBL" id="AE017308">
    <property type="protein sequence ID" value="AAT28014.1"/>
    <property type="molecule type" value="Genomic_DNA"/>
</dbReference>
<proteinExistence type="predicted"/>
<dbReference type="SUPFAM" id="SSF51182">
    <property type="entry name" value="RmlC-like cupins"/>
    <property type="match status" value="1"/>
</dbReference>
<dbReference type="eggNOG" id="COG1482">
    <property type="taxonomic scope" value="Bacteria"/>
</dbReference>
<evidence type="ECO:0000313" key="9">
    <source>
        <dbReference type="EMBL" id="AAT28014.1"/>
    </source>
</evidence>
<evidence type="ECO:0000256" key="2">
    <source>
        <dbReference type="ARBA" id="ARBA00022833"/>
    </source>
</evidence>
<evidence type="ECO:0000256" key="1">
    <source>
        <dbReference type="ARBA" id="ARBA00022723"/>
    </source>
</evidence>
<protein>
    <recommendedName>
        <fullName evidence="3">Phosphohexomutase</fullName>
    </recommendedName>
    <alternativeName>
        <fullName evidence="4">Phosphomannose isomerase</fullName>
    </alternativeName>
</protein>
<dbReference type="Proteomes" id="UP000009072">
    <property type="component" value="Chromosome"/>
</dbReference>
<dbReference type="InterPro" id="IPR051804">
    <property type="entry name" value="Carb_Metab_Reg_Kinase/Isom"/>
</dbReference>
<evidence type="ECO:0000256" key="4">
    <source>
        <dbReference type="ARBA" id="ARBA00030762"/>
    </source>
</evidence>
<feature type="binding site" evidence="5">
    <location>
        <position position="118"/>
    </location>
    <ligand>
        <name>Zn(2+)</name>
        <dbReference type="ChEBI" id="CHEBI:29105"/>
    </ligand>
</feature>
<dbReference type="Pfam" id="PF20511">
    <property type="entry name" value="PMI_typeI_cat"/>
    <property type="match status" value="1"/>
</dbReference>
<dbReference type="HOGENOM" id="CLU_020529_0_0_14"/>
<dbReference type="InterPro" id="IPR046457">
    <property type="entry name" value="PMI_typeI_cat"/>
</dbReference>
<keyword evidence="10" id="KW-1185">Reference proteome</keyword>
<comment type="cofactor">
    <cofactor evidence="5">
        <name>Zn(2+)</name>
        <dbReference type="ChEBI" id="CHEBI:29105"/>
    </cofactor>
    <text evidence="5">Binds 1 zinc ion per subunit.</text>
</comment>
<accession>Q6KHB6</accession>
<dbReference type="PANTHER" id="PTHR42742:SF3">
    <property type="entry name" value="FRUCTOKINASE"/>
    <property type="match status" value="1"/>
</dbReference>
<name>Q6KHB6_MYCM1</name>
<evidence type="ECO:0000259" key="7">
    <source>
        <dbReference type="Pfam" id="PF20511"/>
    </source>
</evidence>
<reference evidence="9 10" key="1">
    <citation type="journal article" date="2004" name="Genome Res.">
        <title>The complete genome and proteome of Mycoplasma mobile.</title>
        <authorList>
            <person name="Jaffe J.D."/>
            <person name="Stange-Thomann N."/>
            <person name="Smith C."/>
            <person name="DeCaprio D."/>
            <person name="Fisher S."/>
            <person name="Butler J."/>
            <person name="Calvo S."/>
            <person name="Elkins T."/>
            <person name="FitzGerald M.G."/>
            <person name="Hafez N."/>
            <person name="Kodira C.D."/>
            <person name="Major J."/>
            <person name="Wang S."/>
            <person name="Wilkinson J."/>
            <person name="Nicol R."/>
            <person name="Nusbaum C."/>
            <person name="Birren B."/>
            <person name="Berg H.C."/>
            <person name="Church G.M."/>
        </authorList>
    </citation>
    <scope>NUCLEOTIDE SEQUENCE [LARGE SCALE GENOMIC DNA]</scope>
    <source>
        <strain evidence="10">ATCC 43663 / 163K / NCTC 11711</strain>
    </source>
</reference>
<dbReference type="PIRSF" id="PIRSF036894">
    <property type="entry name" value="PMI_Firm_short"/>
    <property type="match status" value="1"/>
</dbReference>
<dbReference type="STRING" id="267748.MMOB5280"/>
<dbReference type="RefSeq" id="WP_011265048.1">
    <property type="nucleotide sequence ID" value="NC_006908.1"/>
</dbReference>
<evidence type="ECO:0000313" key="10">
    <source>
        <dbReference type="Proteomes" id="UP000009072"/>
    </source>
</evidence>
<dbReference type="InterPro" id="IPR014628">
    <property type="entry name" value="Man6P_isomerase_Firm_short"/>
</dbReference>
<dbReference type="Pfam" id="PF21621">
    <property type="entry name" value="MPI_cupin_dom"/>
    <property type="match status" value="1"/>
</dbReference>
<gene>
    <name evidence="9" type="primary">manA</name>
    <name evidence="9" type="ordered locus">MMOB5280</name>
</gene>
<dbReference type="KEGG" id="mmo:MMOB5280"/>
<keyword evidence="2 5" id="KW-0862">Zinc</keyword>
<dbReference type="OrthoDB" id="9808275at2"/>
<sequence length="319" mass="37796">MDKFNLEKIIFLKPYFEEKIWGGNYLKNRFLLNDDSKKIGEAWLISGIEGKENKILNDSTYDLRTLWEQKNYLFNNQKKKYSKFPLLLKILAPEDDLSVQVHPDNEYAKKFDSYGKNESWYIEEILTKKANQVILGHKAKNYKDAKNLIDSKKWDEFFNYVKIEKGDVIDVFPGLVHALLKNIVTFELQQASELTFRLFDYKRKDKDGIERDLHIQESLDNIEFSKKFEIKNFANLKEKNNICKMVDNEFYTFIKLDLEGEFTFPKNLMEKDFLIFFINEGFGKINEIEIKKNDSFIIPSTVKKIKMEGLAKIFIAFNN</sequence>
<feature type="active site" evidence="6">
    <location>
        <position position="197"/>
    </location>
</feature>
<dbReference type="InterPro" id="IPR049071">
    <property type="entry name" value="MPI_cupin_dom"/>
</dbReference>
<evidence type="ECO:0000256" key="6">
    <source>
        <dbReference type="PIRSR" id="PIRSR036894-2"/>
    </source>
</evidence>
<organism evidence="9 10">
    <name type="scientific">Mycoplasma mobile (strain ATCC 43663 / 163K / NCTC 11711)</name>
    <name type="common">Mesomycoplasma mobile</name>
    <dbReference type="NCBI Taxonomy" id="267748"/>
    <lineage>
        <taxon>Bacteria</taxon>
        <taxon>Bacillati</taxon>
        <taxon>Mycoplasmatota</taxon>
        <taxon>Mycoplasmoidales</taxon>
        <taxon>Metamycoplasmataceae</taxon>
        <taxon>Mesomycoplasma</taxon>
    </lineage>
</organism>
<feature type="binding site" evidence="5">
    <location>
        <position position="102"/>
    </location>
    <ligand>
        <name>Zn(2+)</name>
        <dbReference type="ChEBI" id="CHEBI:29105"/>
    </ligand>
</feature>